<feature type="transmembrane region" description="Helical" evidence="1">
    <location>
        <begin position="12"/>
        <end position="39"/>
    </location>
</feature>
<gene>
    <name evidence="2" type="ORF">GALL_136720</name>
</gene>
<proteinExistence type="predicted"/>
<dbReference type="EMBL" id="MLJW01000059">
    <property type="protein sequence ID" value="OIR04190.1"/>
    <property type="molecule type" value="Genomic_DNA"/>
</dbReference>
<accession>A0A1J5SVX5</accession>
<organism evidence="2">
    <name type="scientific">mine drainage metagenome</name>
    <dbReference type="NCBI Taxonomy" id="410659"/>
    <lineage>
        <taxon>unclassified sequences</taxon>
        <taxon>metagenomes</taxon>
        <taxon>ecological metagenomes</taxon>
    </lineage>
</organism>
<evidence type="ECO:0000256" key="1">
    <source>
        <dbReference type="SAM" id="Phobius"/>
    </source>
</evidence>
<keyword evidence="1" id="KW-0472">Membrane</keyword>
<name>A0A1J5SVX5_9ZZZZ</name>
<protein>
    <submittedName>
        <fullName evidence="2">Uncharacterized protein</fullName>
    </submittedName>
</protein>
<dbReference type="AlphaFoldDB" id="A0A1J5SVX5"/>
<sequence>MLRRASVKRIKYRIIPIGALEMIETLTLITLCVLFLIFFRPGKTPPLESQLVIERPGQYRIMLAPKLNLAQPFIEAIIDRLAKSNVSTQRGSARQFFAVSDRQVATAHGDIYLLAIIVREGMIHFVGVQPVSGDPAKHLETIKANAKDLLEDFPISDERSRALEDSLFGAIQEASRERGIVVDQLKDQADI</sequence>
<keyword evidence="1" id="KW-0812">Transmembrane</keyword>
<keyword evidence="1" id="KW-1133">Transmembrane helix</keyword>
<reference evidence="2" key="1">
    <citation type="submission" date="2016-10" db="EMBL/GenBank/DDBJ databases">
        <title>Sequence of Gallionella enrichment culture.</title>
        <authorList>
            <person name="Poehlein A."/>
            <person name="Muehling M."/>
            <person name="Daniel R."/>
        </authorList>
    </citation>
    <scope>NUCLEOTIDE SEQUENCE</scope>
</reference>
<comment type="caution">
    <text evidence="2">The sequence shown here is derived from an EMBL/GenBank/DDBJ whole genome shotgun (WGS) entry which is preliminary data.</text>
</comment>
<evidence type="ECO:0000313" key="2">
    <source>
        <dbReference type="EMBL" id="OIR04190.1"/>
    </source>
</evidence>